<proteinExistence type="predicted"/>
<evidence type="ECO:0000313" key="2">
    <source>
        <dbReference type="Proteomes" id="UP000789366"/>
    </source>
</evidence>
<name>A0ACA9REL9_9GLOM</name>
<feature type="non-terminal residue" evidence="1">
    <location>
        <position position="42"/>
    </location>
</feature>
<sequence>SFSKSYEAQKSTDMVHLNEFENNKLLSKTIMSNKSLHVLQDN</sequence>
<dbReference type="EMBL" id="CAJVPW010068704">
    <property type="protein sequence ID" value="CAG8790606.1"/>
    <property type="molecule type" value="Genomic_DNA"/>
</dbReference>
<organism evidence="1 2">
    <name type="scientific">Cetraspora pellucida</name>
    <dbReference type="NCBI Taxonomy" id="1433469"/>
    <lineage>
        <taxon>Eukaryota</taxon>
        <taxon>Fungi</taxon>
        <taxon>Fungi incertae sedis</taxon>
        <taxon>Mucoromycota</taxon>
        <taxon>Glomeromycotina</taxon>
        <taxon>Glomeromycetes</taxon>
        <taxon>Diversisporales</taxon>
        <taxon>Gigasporaceae</taxon>
        <taxon>Cetraspora</taxon>
    </lineage>
</organism>
<evidence type="ECO:0000313" key="1">
    <source>
        <dbReference type="EMBL" id="CAG8790606.1"/>
    </source>
</evidence>
<comment type="caution">
    <text evidence="1">The sequence shown here is derived from an EMBL/GenBank/DDBJ whole genome shotgun (WGS) entry which is preliminary data.</text>
</comment>
<protein>
    <submittedName>
        <fullName evidence="1">12464_t:CDS:1</fullName>
    </submittedName>
</protein>
<keyword evidence="2" id="KW-1185">Reference proteome</keyword>
<gene>
    <name evidence="1" type="ORF">SPELUC_LOCUS17194</name>
</gene>
<reference evidence="1" key="1">
    <citation type="submission" date="2021-06" db="EMBL/GenBank/DDBJ databases">
        <authorList>
            <person name="Kallberg Y."/>
            <person name="Tangrot J."/>
            <person name="Rosling A."/>
        </authorList>
    </citation>
    <scope>NUCLEOTIDE SEQUENCE</scope>
    <source>
        <strain evidence="1">28 12/20/2015</strain>
    </source>
</reference>
<accession>A0ACA9REL9</accession>
<dbReference type="Proteomes" id="UP000789366">
    <property type="component" value="Unassembled WGS sequence"/>
</dbReference>
<feature type="non-terminal residue" evidence="1">
    <location>
        <position position="1"/>
    </location>
</feature>